<dbReference type="EMBL" id="CP010415">
    <property type="protein sequence ID" value="AJE23287.1"/>
    <property type="molecule type" value="Genomic_DNA"/>
</dbReference>
<proteinExistence type="predicted"/>
<keyword evidence="3" id="KW-1185">Reference proteome</keyword>
<name>A0A0C4WWG9_9GAMM</name>
<gene>
    <name evidence="2" type="ORF">Achr_39010</name>
</gene>
<dbReference type="GO" id="GO:0005829">
    <property type="term" value="C:cytosol"/>
    <property type="evidence" value="ECO:0007669"/>
    <property type="project" value="TreeGrafter"/>
</dbReference>
<dbReference type="PANTHER" id="PTHR38444">
    <property type="entry name" value="ENTEROBACTIN BIOSYNTHESIS PROTEIN YBDZ"/>
    <property type="match status" value="1"/>
</dbReference>
<dbReference type="InterPro" id="IPR038020">
    <property type="entry name" value="MbtH-like_sf"/>
</dbReference>
<dbReference type="KEGG" id="acx:Achr_39010"/>
<dbReference type="Pfam" id="PF03621">
    <property type="entry name" value="MbtH"/>
    <property type="match status" value="1"/>
</dbReference>
<sequence length="67" mass="7639">MNYDPADTQFHVVVNAEQQYSIWPEYKAMPAGWQEIGISGDRQACLAYVSGIWTDLSRRSLRDAMAE</sequence>
<accession>A0A0C4WWG9</accession>
<protein>
    <submittedName>
        <fullName evidence="2">MbtH-like protein</fullName>
    </submittedName>
</protein>
<dbReference type="GO" id="GO:0019290">
    <property type="term" value="P:siderophore biosynthetic process"/>
    <property type="evidence" value="ECO:0007669"/>
    <property type="project" value="TreeGrafter"/>
</dbReference>
<feature type="domain" description="MbtH-like" evidence="1">
    <location>
        <begin position="1"/>
        <end position="51"/>
    </location>
</feature>
<dbReference type="STRING" id="1328314.Achr_39010"/>
<dbReference type="InterPro" id="IPR037407">
    <property type="entry name" value="MLP_fam"/>
</dbReference>
<dbReference type="RefSeq" id="WP_039806878.1">
    <property type="nucleotide sequence ID" value="NZ_CP010415.1"/>
</dbReference>
<dbReference type="Proteomes" id="UP000068210">
    <property type="component" value="Chromosome"/>
</dbReference>
<evidence type="ECO:0000313" key="2">
    <source>
        <dbReference type="EMBL" id="AJE23287.1"/>
    </source>
</evidence>
<dbReference type="InterPro" id="IPR005153">
    <property type="entry name" value="MbtH-like_dom"/>
</dbReference>
<dbReference type="AlphaFoldDB" id="A0A0C4WWG9"/>
<dbReference type="PANTHER" id="PTHR38444:SF1">
    <property type="entry name" value="ENTEROBACTIN BIOSYNTHESIS PROTEIN YBDZ"/>
    <property type="match status" value="1"/>
</dbReference>
<dbReference type="SMART" id="SM00923">
    <property type="entry name" value="MbtH"/>
    <property type="match status" value="1"/>
</dbReference>
<dbReference type="HOGENOM" id="CLU_181321_0_1_6"/>
<dbReference type="SUPFAM" id="SSF160582">
    <property type="entry name" value="MbtH-like"/>
    <property type="match status" value="1"/>
</dbReference>
<evidence type="ECO:0000313" key="3">
    <source>
        <dbReference type="Proteomes" id="UP000068210"/>
    </source>
</evidence>
<reference evidence="2 3" key="1">
    <citation type="journal article" date="2015" name="PLoS ONE">
        <title>Azotobacter Genomes: The Genome of Azotobacter chroococcum NCIMB 8003 (ATCC 4412).</title>
        <authorList>
            <person name="Robson R.L."/>
            <person name="Jones R."/>
            <person name="Robson R.M."/>
            <person name="Schwartz A."/>
            <person name="Richardson T.H."/>
        </authorList>
    </citation>
    <scope>NUCLEOTIDE SEQUENCE [LARGE SCALE GENOMIC DNA]</scope>
    <source>
        <strain evidence="2 3">NCIMB 8003</strain>
    </source>
</reference>
<organism evidence="2 3">
    <name type="scientific">Azotobacter chroococcum NCIMB 8003</name>
    <dbReference type="NCBI Taxonomy" id="1328314"/>
    <lineage>
        <taxon>Bacteria</taxon>
        <taxon>Pseudomonadati</taxon>
        <taxon>Pseudomonadota</taxon>
        <taxon>Gammaproteobacteria</taxon>
        <taxon>Pseudomonadales</taxon>
        <taxon>Pseudomonadaceae</taxon>
        <taxon>Azotobacter</taxon>
    </lineage>
</organism>
<dbReference type="Gene3D" id="3.90.820.10">
    <property type="entry name" value="Structural Genomics, Unknown Function 30-nov-00 1gh9 Mol_id"/>
    <property type="match status" value="1"/>
</dbReference>
<evidence type="ECO:0000259" key="1">
    <source>
        <dbReference type="SMART" id="SM00923"/>
    </source>
</evidence>